<keyword evidence="2" id="KW-1185">Reference proteome</keyword>
<gene>
    <name evidence="1" type="ORF">CCAP1982_LOCUS21327</name>
</gene>
<dbReference type="EMBL" id="CAJHJT010000056">
    <property type="protein sequence ID" value="CAD7013256.1"/>
    <property type="molecule type" value="Genomic_DNA"/>
</dbReference>
<reference evidence="1" key="1">
    <citation type="submission" date="2020-11" db="EMBL/GenBank/DDBJ databases">
        <authorList>
            <person name="Whitehead M."/>
        </authorList>
    </citation>
    <scope>NUCLEOTIDE SEQUENCE</scope>
    <source>
        <strain evidence="1">EGII</strain>
    </source>
</reference>
<dbReference type="AlphaFoldDB" id="A0A811VD25"/>
<accession>A0A811VD25</accession>
<dbReference type="Proteomes" id="UP000606786">
    <property type="component" value="Unassembled WGS sequence"/>
</dbReference>
<organism evidence="1 2">
    <name type="scientific">Ceratitis capitata</name>
    <name type="common">Mediterranean fruit fly</name>
    <name type="synonym">Tephritis capitata</name>
    <dbReference type="NCBI Taxonomy" id="7213"/>
    <lineage>
        <taxon>Eukaryota</taxon>
        <taxon>Metazoa</taxon>
        <taxon>Ecdysozoa</taxon>
        <taxon>Arthropoda</taxon>
        <taxon>Hexapoda</taxon>
        <taxon>Insecta</taxon>
        <taxon>Pterygota</taxon>
        <taxon>Neoptera</taxon>
        <taxon>Endopterygota</taxon>
        <taxon>Diptera</taxon>
        <taxon>Brachycera</taxon>
        <taxon>Muscomorpha</taxon>
        <taxon>Tephritoidea</taxon>
        <taxon>Tephritidae</taxon>
        <taxon>Ceratitis</taxon>
        <taxon>Ceratitis</taxon>
    </lineage>
</organism>
<sequence>MIKFGAIENTTKENKVRNENEMQVTNLPFCWLNAADFEQRTPMHIQLSVGTYTHTVESKNWYGISKYLQMLVLTHKAQKEILLNFVFLQFHFKIFAFHVCFSSSGQQLPKGHANMKMHTTQMRSWAKYTVL</sequence>
<proteinExistence type="predicted"/>
<protein>
    <submittedName>
        <fullName evidence="1">(Mediterranean fruit fly) hypothetical protein</fullName>
    </submittedName>
</protein>
<evidence type="ECO:0000313" key="1">
    <source>
        <dbReference type="EMBL" id="CAD7013256.1"/>
    </source>
</evidence>
<evidence type="ECO:0000313" key="2">
    <source>
        <dbReference type="Proteomes" id="UP000606786"/>
    </source>
</evidence>
<comment type="caution">
    <text evidence="1">The sequence shown here is derived from an EMBL/GenBank/DDBJ whole genome shotgun (WGS) entry which is preliminary data.</text>
</comment>
<name>A0A811VD25_CERCA</name>